<dbReference type="GO" id="GO:0016020">
    <property type="term" value="C:membrane"/>
    <property type="evidence" value="ECO:0007669"/>
    <property type="project" value="TreeGrafter"/>
</dbReference>
<dbReference type="InterPro" id="IPR029058">
    <property type="entry name" value="AB_hydrolase_fold"/>
</dbReference>
<dbReference type="RefSeq" id="WP_273702872.1">
    <property type="nucleotide sequence ID" value="NZ_JDSS02000006.1"/>
</dbReference>
<dbReference type="Proteomes" id="UP000019812">
    <property type="component" value="Unassembled WGS sequence"/>
</dbReference>
<dbReference type="InterPro" id="IPR000073">
    <property type="entry name" value="AB_hydrolase_1"/>
</dbReference>
<organism evidence="3 4">
    <name type="scientific">Candidatus Accumulibacter vicinus</name>
    <dbReference type="NCBI Taxonomy" id="2954382"/>
    <lineage>
        <taxon>Bacteria</taxon>
        <taxon>Pseudomonadati</taxon>
        <taxon>Pseudomonadota</taxon>
        <taxon>Betaproteobacteria</taxon>
        <taxon>Candidatus Accumulibacter</taxon>
    </lineage>
</organism>
<evidence type="ECO:0000256" key="1">
    <source>
        <dbReference type="SAM" id="SignalP"/>
    </source>
</evidence>
<gene>
    <name evidence="3" type="primary">fac-dex</name>
    <name evidence="3" type="ORF">CAPSK01_000410</name>
</gene>
<dbReference type="AlphaFoldDB" id="A0A084Y5L8"/>
<protein>
    <submittedName>
        <fullName evidence="3">Fluoroacetate dehalogenase</fullName>
        <ecNumber evidence="3">3.8.1.3</ecNumber>
    </submittedName>
</protein>
<sequence length="259" mass="27744" precursor="true">MPRQNRLAASLGACLVLLPACSGLPMTGHAKVGGSAQAYRLEGAGSPAVVFQSGLGDGGDAWRKVFPQLVRQRAGIAYDRLGYGDSGQAAGRRDPCAIAREQHELLRSVGLQPPYILVGHSLGGLYQYAYAKLYPDEVAGLVLLEPTHPEHLQRMKSEAPAMAALIRFAYLRFSGTMQREFDSQTVCVDALKDKPMPAVPVKLLLRGRFLPPESGSFASLMKSLSADWESLLGGTRAMPVAGAGHYLQRVTVCLPAVTV</sequence>
<keyword evidence="3" id="KW-0378">Hydrolase</keyword>
<dbReference type="EMBL" id="JDSS02000006">
    <property type="protein sequence ID" value="KFB70012.1"/>
    <property type="molecule type" value="Genomic_DNA"/>
</dbReference>
<proteinExistence type="predicted"/>
<name>A0A084Y5L8_9PROT</name>
<evidence type="ECO:0000313" key="3">
    <source>
        <dbReference type="EMBL" id="KFB70012.1"/>
    </source>
</evidence>
<comment type="caution">
    <text evidence="3">The sequence shown here is derived from an EMBL/GenBank/DDBJ whole genome shotgun (WGS) entry which is preliminary data.</text>
</comment>
<evidence type="ECO:0000259" key="2">
    <source>
        <dbReference type="Pfam" id="PF00561"/>
    </source>
</evidence>
<evidence type="ECO:0000313" key="4">
    <source>
        <dbReference type="Proteomes" id="UP000019812"/>
    </source>
</evidence>
<dbReference type="PANTHER" id="PTHR43798:SF33">
    <property type="entry name" value="HYDROLASE, PUTATIVE (AFU_ORTHOLOGUE AFUA_2G14860)-RELATED"/>
    <property type="match status" value="1"/>
</dbReference>
<accession>A0A084Y5L8</accession>
<dbReference type="Pfam" id="PF00561">
    <property type="entry name" value="Abhydrolase_1"/>
    <property type="match status" value="1"/>
</dbReference>
<keyword evidence="1" id="KW-0732">Signal</keyword>
<reference evidence="3 4" key="1">
    <citation type="submission" date="2014-07" db="EMBL/GenBank/DDBJ databases">
        <title>Expanding our view of genomic diversity in Candidatus Accumulibacter clades.</title>
        <authorList>
            <person name="Skennerton C.T."/>
            <person name="Barr J.J."/>
            <person name="Slater F.R."/>
            <person name="Bond P.L."/>
            <person name="Tyson G.W."/>
        </authorList>
    </citation>
    <scope>NUCLEOTIDE SEQUENCE [LARGE SCALE GENOMIC DNA]</scope>
    <source>
        <strain evidence="4">SK-01</strain>
    </source>
</reference>
<feature type="chain" id="PRO_5001785575" evidence="1">
    <location>
        <begin position="31"/>
        <end position="259"/>
    </location>
</feature>
<dbReference type="GO" id="GO:0018785">
    <property type="term" value="F:haloacetate dehalogenase activity"/>
    <property type="evidence" value="ECO:0007669"/>
    <property type="project" value="UniProtKB-EC"/>
</dbReference>
<dbReference type="STRING" id="1457154.CAPSK01_000410"/>
<feature type="domain" description="AB hydrolase-1" evidence="2">
    <location>
        <begin position="47"/>
        <end position="163"/>
    </location>
</feature>
<dbReference type="EC" id="3.8.1.3" evidence="3"/>
<dbReference type="InterPro" id="IPR050266">
    <property type="entry name" value="AB_hydrolase_sf"/>
</dbReference>
<dbReference type="PANTHER" id="PTHR43798">
    <property type="entry name" value="MONOACYLGLYCEROL LIPASE"/>
    <property type="match status" value="1"/>
</dbReference>
<feature type="signal peptide" evidence="1">
    <location>
        <begin position="1"/>
        <end position="30"/>
    </location>
</feature>
<dbReference type="PRINTS" id="PR00111">
    <property type="entry name" value="ABHYDROLASE"/>
</dbReference>
<dbReference type="Gene3D" id="3.40.50.1820">
    <property type="entry name" value="alpha/beta hydrolase"/>
    <property type="match status" value="1"/>
</dbReference>
<dbReference type="SUPFAM" id="SSF53474">
    <property type="entry name" value="alpha/beta-Hydrolases"/>
    <property type="match status" value="1"/>
</dbReference>